<evidence type="ECO:0000313" key="4">
    <source>
        <dbReference type="EMBL" id="RJS45551.1"/>
    </source>
</evidence>
<dbReference type="AlphaFoldDB" id="A0A3A5H6G3"/>
<dbReference type="RefSeq" id="WP_120059451.1">
    <property type="nucleotide sequence ID" value="NZ_QYRP01000002.1"/>
</dbReference>
<evidence type="ECO:0000259" key="3">
    <source>
        <dbReference type="PROSITE" id="PS50977"/>
    </source>
</evidence>
<dbReference type="GO" id="GO:0003677">
    <property type="term" value="F:DNA binding"/>
    <property type="evidence" value="ECO:0007669"/>
    <property type="project" value="UniProtKB-UniRule"/>
</dbReference>
<evidence type="ECO:0000256" key="1">
    <source>
        <dbReference type="ARBA" id="ARBA00023125"/>
    </source>
</evidence>
<name>A0A3A5H6G3_9ACTN</name>
<reference evidence="5" key="1">
    <citation type="submission" date="2018-09" db="EMBL/GenBank/DDBJ databases">
        <authorList>
            <person name="Zhu H."/>
        </authorList>
    </citation>
    <scope>NUCLEOTIDE SEQUENCE [LARGE SCALE GENOMIC DNA]</scope>
    <source>
        <strain evidence="5">K1W22B-1</strain>
    </source>
</reference>
<gene>
    <name evidence="4" type="ORF">D4739_04495</name>
</gene>
<dbReference type="InterPro" id="IPR001647">
    <property type="entry name" value="HTH_TetR"/>
</dbReference>
<dbReference type="OrthoDB" id="9790413at2"/>
<accession>A0A3A5H6G3</accession>
<feature type="DNA-binding region" description="H-T-H motif" evidence="2">
    <location>
        <begin position="36"/>
        <end position="55"/>
    </location>
</feature>
<dbReference type="InterPro" id="IPR009057">
    <property type="entry name" value="Homeodomain-like_sf"/>
</dbReference>
<dbReference type="Proteomes" id="UP000276542">
    <property type="component" value="Unassembled WGS sequence"/>
</dbReference>
<dbReference type="EMBL" id="QYRP01000002">
    <property type="protein sequence ID" value="RJS45551.1"/>
    <property type="molecule type" value="Genomic_DNA"/>
</dbReference>
<dbReference type="Gene3D" id="1.10.357.10">
    <property type="entry name" value="Tetracycline Repressor, domain 2"/>
    <property type="match status" value="1"/>
</dbReference>
<evidence type="ECO:0000256" key="2">
    <source>
        <dbReference type="PROSITE-ProRule" id="PRU00335"/>
    </source>
</evidence>
<keyword evidence="1 2" id="KW-0238">DNA-binding</keyword>
<sequence>MPAPSDAQPDRNAVRRRAMLDAGVGLLGAIEGGAVNVRAVCRSTGVTERYFYEIFGNRDDFVRAVFEDVTAQARVALVEAAESGGDYRALASAAVDAFVSLVIDSPEKGRVLMLAPYREQVLVEVGLGHQPEFFDLVATAFQGDVAEDARRLLSVELVGALTALFTQFLGGTLDVGRDRLVEHCVDMLVAAADRAGPAS</sequence>
<feature type="domain" description="HTH tetR-type" evidence="3">
    <location>
        <begin position="13"/>
        <end position="73"/>
    </location>
</feature>
<organism evidence="4 5">
    <name type="scientific">Nocardioides cavernaquae</name>
    <dbReference type="NCBI Taxonomy" id="2321396"/>
    <lineage>
        <taxon>Bacteria</taxon>
        <taxon>Bacillati</taxon>
        <taxon>Actinomycetota</taxon>
        <taxon>Actinomycetes</taxon>
        <taxon>Propionibacteriales</taxon>
        <taxon>Nocardioidaceae</taxon>
        <taxon>Nocardioides</taxon>
    </lineage>
</organism>
<proteinExistence type="predicted"/>
<keyword evidence="5" id="KW-1185">Reference proteome</keyword>
<protein>
    <submittedName>
        <fullName evidence="4">TetR/AcrR family transcriptional regulator</fullName>
    </submittedName>
</protein>
<dbReference type="SUPFAM" id="SSF46689">
    <property type="entry name" value="Homeodomain-like"/>
    <property type="match status" value="1"/>
</dbReference>
<comment type="caution">
    <text evidence="4">The sequence shown here is derived from an EMBL/GenBank/DDBJ whole genome shotgun (WGS) entry which is preliminary data.</text>
</comment>
<dbReference type="PROSITE" id="PS50977">
    <property type="entry name" value="HTH_TETR_2"/>
    <property type="match status" value="1"/>
</dbReference>
<evidence type="ECO:0000313" key="5">
    <source>
        <dbReference type="Proteomes" id="UP000276542"/>
    </source>
</evidence>